<name>A0A1W0W8V7_HYPEX</name>
<dbReference type="SUPFAM" id="SSF50978">
    <property type="entry name" value="WD40 repeat-like"/>
    <property type="match status" value="1"/>
</dbReference>
<accession>A0A1W0W8V7</accession>
<keyword evidence="4" id="KW-0966">Cell projection</keyword>
<sequence>MEHIIFQHNGTLYFAAWSDGKIRAFSPETGKLLYEIVDAHPKSVTAMAATADCTRIVSGGKEGQVRVWIVTPSGNRMLNSAHDHKGLVSCIRMNRDSSKCVSSSEDGTCVIWDLERYTRFQMVIANTLFKCVVFHPSGCQILTSGTDRKVAYWEAFNGQLCRHIYGSHEGGINALDITDDGKYFVTGGDERVIKVWRYHDGRHVATGRGHSGTITSLRISKDRRIICSVSVDGAILQWDFAALIAQDIGNVPK</sequence>
<comment type="caution">
    <text evidence="4">The sequence shown here is derived from an EMBL/GenBank/DDBJ whole genome shotgun (WGS) entry which is preliminary data.</text>
</comment>
<dbReference type="OrthoDB" id="6252103at2759"/>
<dbReference type="Proteomes" id="UP000192578">
    <property type="component" value="Unassembled WGS sequence"/>
</dbReference>
<protein>
    <submittedName>
        <fullName evidence="4">Cilia- and flagella-associated protein 52</fullName>
    </submittedName>
</protein>
<keyword evidence="4" id="KW-0969">Cilium</keyword>
<dbReference type="PROSITE" id="PS50082">
    <property type="entry name" value="WD_REPEATS_2"/>
    <property type="match status" value="4"/>
</dbReference>
<dbReference type="InterPro" id="IPR019775">
    <property type="entry name" value="WD40_repeat_CS"/>
</dbReference>
<dbReference type="EMBL" id="MTYJ01000165">
    <property type="protein sequence ID" value="OQV11641.1"/>
    <property type="molecule type" value="Genomic_DNA"/>
</dbReference>
<keyword evidence="2" id="KW-0677">Repeat</keyword>
<dbReference type="FunFam" id="2.130.10.10:FF:000207">
    <property type="entry name" value="Cilia- and flagella-associated protein 52"/>
    <property type="match status" value="1"/>
</dbReference>
<dbReference type="SMART" id="SM00320">
    <property type="entry name" value="WD40"/>
    <property type="match status" value="5"/>
</dbReference>
<dbReference type="InterPro" id="IPR036322">
    <property type="entry name" value="WD40_repeat_dom_sf"/>
</dbReference>
<organism evidence="4 5">
    <name type="scientific">Hypsibius exemplaris</name>
    <name type="common">Freshwater tardigrade</name>
    <dbReference type="NCBI Taxonomy" id="2072580"/>
    <lineage>
        <taxon>Eukaryota</taxon>
        <taxon>Metazoa</taxon>
        <taxon>Ecdysozoa</taxon>
        <taxon>Tardigrada</taxon>
        <taxon>Eutardigrada</taxon>
        <taxon>Parachela</taxon>
        <taxon>Hypsibioidea</taxon>
        <taxon>Hypsibiidae</taxon>
        <taxon>Hypsibius</taxon>
    </lineage>
</organism>
<dbReference type="Gene3D" id="2.130.10.10">
    <property type="entry name" value="YVTN repeat-like/Quinoprotein amine dehydrogenase"/>
    <property type="match status" value="2"/>
</dbReference>
<keyword evidence="5" id="KW-1185">Reference proteome</keyword>
<dbReference type="PROSITE" id="PS00678">
    <property type="entry name" value="WD_REPEATS_1"/>
    <property type="match status" value="1"/>
</dbReference>
<dbReference type="InterPro" id="IPR015943">
    <property type="entry name" value="WD40/YVTN_repeat-like_dom_sf"/>
</dbReference>
<keyword evidence="1 3" id="KW-0853">WD repeat</keyword>
<dbReference type="InterPro" id="IPR001680">
    <property type="entry name" value="WD40_rpt"/>
</dbReference>
<feature type="repeat" description="WD" evidence="3">
    <location>
        <begin position="165"/>
        <end position="206"/>
    </location>
</feature>
<feature type="repeat" description="WD" evidence="3">
    <location>
        <begin position="207"/>
        <end position="239"/>
    </location>
</feature>
<dbReference type="PANTHER" id="PTHR19848">
    <property type="entry name" value="WD40 REPEAT PROTEIN"/>
    <property type="match status" value="1"/>
</dbReference>
<reference evidence="5" key="1">
    <citation type="submission" date="2017-01" db="EMBL/GenBank/DDBJ databases">
        <title>Comparative genomics of anhydrobiosis in the tardigrade Hypsibius dujardini.</title>
        <authorList>
            <person name="Yoshida Y."/>
            <person name="Koutsovoulos G."/>
            <person name="Laetsch D."/>
            <person name="Stevens L."/>
            <person name="Kumar S."/>
            <person name="Horikawa D."/>
            <person name="Ishino K."/>
            <person name="Komine S."/>
            <person name="Tomita M."/>
            <person name="Blaxter M."/>
            <person name="Arakawa K."/>
        </authorList>
    </citation>
    <scope>NUCLEOTIDE SEQUENCE [LARGE SCALE GENOMIC DNA]</scope>
    <source>
        <strain evidence="5">Z151</strain>
    </source>
</reference>
<dbReference type="Pfam" id="PF00400">
    <property type="entry name" value="WD40"/>
    <property type="match status" value="5"/>
</dbReference>
<proteinExistence type="predicted"/>
<keyword evidence="4" id="KW-0282">Flagellum</keyword>
<evidence type="ECO:0000256" key="3">
    <source>
        <dbReference type="PROSITE-ProRule" id="PRU00221"/>
    </source>
</evidence>
<evidence type="ECO:0000313" key="5">
    <source>
        <dbReference type="Proteomes" id="UP000192578"/>
    </source>
</evidence>
<gene>
    <name evidence="4" type="ORF">BV898_14063</name>
</gene>
<feature type="repeat" description="WD" evidence="3">
    <location>
        <begin position="81"/>
        <end position="122"/>
    </location>
</feature>
<evidence type="ECO:0000256" key="1">
    <source>
        <dbReference type="ARBA" id="ARBA00022574"/>
    </source>
</evidence>
<dbReference type="PANTHER" id="PTHR19848:SF8">
    <property type="entry name" value="F-BOX AND WD REPEAT DOMAIN CONTAINING 7"/>
    <property type="match status" value="1"/>
</dbReference>
<evidence type="ECO:0000256" key="2">
    <source>
        <dbReference type="ARBA" id="ARBA00022737"/>
    </source>
</evidence>
<dbReference type="PROSITE" id="PS50294">
    <property type="entry name" value="WD_REPEATS_REGION"/>
    <property type="match status" value="4"/>
</dbReference>
<evidence type="ECO:0000313" key="4">
    <source>
        <dbReference type="EMBL" id="OQV11641.1"/>
    </source>
</evidence>
<dbReference type="AlphaFoldDB" id="A0A1W0W8V7"/>
<feature type="repeat" description="WD" evidence="3">
    <location>
        <begin position="37"/>
        <end position="68"/>
    </location>
</feature>